<keyword evidence="3" id="KW-1185">Reference proteome</keyword>
<dbReference type="AlphaFoldDB" id="A0A1C3MZK1"/>
<protein>
    <submittedName>
        <fullName evidence="2">Acetyltransferase (GNAT) domain-containing protein</fullName>
    </submittedName>
</protein>
<dbReference type="SUPFAM" id="SSF55729">
    <property type="entry name" value="Acyl-CoA N-acyltransferases (Nat)"/>
    <property type="match status" value="1"/>
</dbReference>
<evidence type="ECO:0000259" key="1">
    <source>
        <dbReference type="PROSITE" id="PS51186"/>
    </source>
</evidence>
<organism evidence="2 3">
    <name type="scientific">Micromonospora krabiensis</name>
    <dbReference type="NCBI Taxonomy" id="307121"/>
    <lineage>
        <taxon>Bacteria</taxon>
        <taxon>Bacillati</taxon>
        <taxon>Actinomycetota</taxon>
        <taxon>Actinomycetes</taxon>
        <taxon>Micromonosporales</taxon>
        <taxon>Micromonosporaceae</taxon>
        <taxon>Micromonospora</taxon>
    </lineage>
</organism>
<reference evidence="3" key="1">
    <citation type="submission" date="2016-06" db="EMBL/GenBank/DDBJ databases">
        <authorList>
            <person name="Varghese N."/>
        </authorList>
    </citation>
    <scope>NUCLEOTIDE SEQUENCE [LARGE SCALE GENOMIC DNA]</scope>
    <source>
        <strain evidence="3">DSM 45344</strain>
    </source>
</reference>
<sequence length="260" mass="27836">MHRIGLAGPEPARRALGATVHRVGGGTVLTMSNDPMGGFFNKSVGLGLTEPVTDALITEVIDLHRRNGSPLAHIQIAPDRLPADWADISARHGLTPGSTIVRLVGEVDDVKPATTDLRVGPVEDARIDEWATRVWEFFDAPNEHLAAYVAAAARTDGFRAYAGWDGDEMIAVGTVFVHGDAAHLNSAATRASHRRRGVQAALIAARAEHAAAAGARWLVSEVARPDVEDANPSLNNMVRAGLTRRYDRTDWIWRPGAGAA</sequence>
<dbReference type="GO" id="GO:0016747">
    <property type="term" value="F:acyltransferase activity, transferring groups other than amino-acyl groups"/>
    <property type="evidence" value="ECO:0007669"/>
    <property type="project" value="InterPro"/>
</dbReference>
<dbReference type="InterPro" id="IPR016181">
    <property type="entry name" value="Acyl_CoA_acyltransferase"/>
</dbReference>
<dbReference type="STRING" id="307121.GA0070620_1256"/>
<name>A0A1C3MZK1_9ACTN</name>
<proteinExistence type="predicted"/>
<dbReference type="Proteomes" id="UP000199393">
    <property type="component" value="Chromosome I"/>
</dbReference>
<dbReference type="InterPro" id="IPR038740">
    <property type="entry name" value="BioF2-like_GNAT_dom"/>
</dbReference>
<keyword evidence="2" id="KW-0808">Transferase</keyword>
<accession>A0A1C3MZK1</accession>
<dbReference type="Gene3D" id="3.40.630.30">
    <property type="match status" value="1"/>
</dbReference>
<feature type="domain" description="N-acetyltransferase" evidence="1">
    <location>
        <begin position="117"/>
        <end position="260"/>
    </location>
</feature>
<dbReference type="PROSITE" id="PS51186">
    <property type="entry name" value="GNAT"/>
    <property type="match status" value="1"/>
</dbReference>
<dbReference type="Pfam" id="PF13480">
    <property type="entry name" value="Acetyltransf_6"/>
    <property type="match status" value="1"/>
</dbReference>
<evidence type="ECO:0000313" key="2">
    <source>
        <dbReference type="EMBL" id="SBV25776.1"/>
    </source>
</evidence>
<dbReference type="InterPro" id="IPR000182">
    <property type="entry name" value="GNAT_dom"/>
</dbReference>
<evidence type="ECO:0000313" key="3">
    <source>
        <dbReference type="Proteomes" id="UP000199393"/>
    </source>
</evidence>
<gene>
    <name evidence="2" type="ORF">GA0070620_1256</name>
</gene>
<dbReference type="EMBL" id="LT598496">
    <property type="protein sequence ID" value="SBV25776.1"/>
    <property type="molecule type" value="Genomic_DNA"/>
</dbReference>